<evidence type="ECO:0000313" key="2">
    <source>
        <dbReference type="Proteomes" id="UP001439008"/>
    </source>
</evidence>
<accession>A0ABV2ANZ5</accession>
<organism evidence="1 2">
    <name type="scientific">Bonamia ostreae</name>
    <dbReference type="NCBI Taxonomy" id="126728"/>
    <lineage>
        <taxon>Eukaryota</taxon>
        <taxon>Sar</taxon>
        <taxon>Rhizaria</taxon>
        <taxon>Endomyxa</taxon>
        <taxon>Ascetosporea</taxon>
        <taxon>Haplosporida</taxon>
        <taxon>Bonamia</taxon>
    </lineage>
</organism>
<gene>
    <name evidence="1" type="ORF">MHBO_002931</name>
</gene>
<sequence>MKAFSRLKPNSTKKIKIEGFINLTSDSIDDTTNGNIEKYFDQNILPRFMPLHSISGLVGVGENAQKMIV</sequence>
<evidence type="ECO:0000313" key="1">
    <source>
        <dbReference type="EMBL" id="MES1921400.1"/>
    </source>
</evidence>
<name>A0ABV2ANZ5_9EUKA</name>
<reference evidence="1 2" key="1">
    <citation type="journal article" date="2024" name="BMC Biol.">
        <title>Comparative genomics of Ascetosporea gives new insight into the evolutionary basis for animal parasitism in Rhizaria.</title>
        <authorList>
            <person name="Hiltunen Thoren M."/>
            <person name="Onut-Brannstrom I."/>
            <person name="Alfjorden A."/>
            <person name="Peckova H."/>
            <person name="Swords F."/>
            <person name="Hooper C."/>
            <person name="Holzer A.S."/>
            <person name="Bass D."/>
            <person name="Burki F."/>
        </authorList>
    </citation>
    <scope>NUCLEOTIDE SEQUENCE [LARGE SCALE GENOMIC DNA]</scope>
    <source>
        <strain evidence="1">20-A016</strain>
    </source>
</reference>
<protein>
    <submittedName>
        <fullName evidence="1">Uncharacterized protein</fullName>
    </submittedName>
</protein>
<proteinExistence type="predicted"/>
<comment type="caution">
    <text evidence="1">The sequence shown here is derived from an EMBL/GenBank/DDBJ whole genome shotgun (WGS) entry which is preliminary data.</text>
</comment>
<keyword evidence="2" id="KW-1185">Reference proteome</keyword>
<dbReference type="EMBL" id="JBDODL010001314">
    <property type="protein sequence ID" value="MES1921400.1"/>
    <property type="molecule type" value="Genomic_DNA"/>
</dbReference>
<dbReference type="Proteomes" id="UP001439008">
    <property type="component" value="Unassembled WGS sequence"/>
</dbReference>